<accession>A0ACC0LEN9</accession>
<name>A0ACC0LEN9_RHOML</name>
<organism evidence="1 2">
    <name type="scientific">Rhododendron molle</name>
    <name type="common">Chinese azalea</name>
    <name type="synonym">Azalea mollis</name>
    <dbReference type="NCBI Taxonomy" id="49168"/>
    <lineage>
        <taxon>Eukaryota</taxon>
        <taxon>Viridiplantae</taxon>
        <taxon>Streptophyta</taxon>
        <taxon>Embryophyta</taxon>
        <taxon>Tracheophyta</taxon>
        <taxon>Spermatophyta</taxon>
        <taxon>Magnoliopsida</taxon>
        <taxon>eudicotyledons</taxon>
        <taxon>Gunneridae</taxon>
        <taxon>Pentapetalae</taxon>
        <taxon>asterids</taxon>
        <taxon>Ericales</taxon>
        <taxon>Ericaceae</taxon>
        <taxon>Ericoideae</taxon>
        <taxon>Rhodoreae</taxon>
        <taxon>Rhododendron</taxon>
    </lineage>
</organism>
<evidence type="ECO:0000313" key="2">
    <source>
        <dbReference type="Proteomes" id="UP001062846"/>
    </source>
</evidence>
<dbReference type="Proteomes" id="UP001062846">
    <property type="component" value="Chromosome 12"/>
</dbReference>
<gene>
    <name evidence="1" type="ORF">RHMOL_Rhmol12G0008900</name>
</gene>
<reference evidence="1" key="1">
    <citation type="submission" date="2022-02" db="EMBL/GenBank/DDBJ databases">
        <title>Plant Genome Project.</title>
        <authorList>
            <person name="Zhang R.-G."/>
        </authorList>
    </citation>
    <scope>NUCLEOTIDE SEQUENCE</scope>
    <source>
        <strain evidence="1">AT1</strain>
    </source>
</reference>
<sequence length="155" mass="17774">MASSSHSSKTGGESVDVRYAYRSCNCGRKADLRIVDSEKASKGQLYWVCEKRPHGCEFWAWCKPISFKCLGREQTVEESPRVVAPRFVEKRPMSVSSGFVEESHRAVHSEFDEDQVMLRLMKLEGNMDGMMVMTKWSFWVTVFALFCTILVLMVK</sequence>
<dbReference type="EMBL" id="CM046399">
    <property type="protein sequence ID" value="KAI8526603.1"/>
    <property type="molecule type" value="Genomic_DNA"/>
</dbReference>
<proteinExistence type="predicted"/>
<evidence type="ECO:0000313" key="1">
    <source>
        <dbReference type="EMBL" id="KAI8526603.1"/>
    </source>
</evidence>
<protein>
    <submittedName>
        <fullName evidence="1">Uncharacterized protein</fullName>
    </submittedName>
</protein>
<keyword evidence="2" id="KW-1185">Reference proteome</keyword>
<comment type="caution">
    <text evidence="1">The sequence shown here is derived from an EMBL/GenBank/DDBJ whole genome shotgun (WGS) entry which is preliminary data.</text>
</comment>